<dbReference type="Gene3D" id="2.30.110.10">
    <property type="entry name" value="Electron Transport, Fmn-binding Protein, Chain A"/>
    <property type="match status" value="1"/>
</dbReference>
<dbReference type="SUPFAM" id="SSF50475">
    <property type="entry name" value="FMN-binding split barrel"/>
    <property type="match status" value="1"/>
</dbReference>
<organism evidence="2 3">
    <name type="scientific">Actinopolymorpha pittospori</name>
    <dbReference type="NCBI Taxonomy" id="648752"/>
    <lineage>
        <taxon>Bacteria</taxon>
        <taxon>Bacillati</taxon>
        <taxon>Actinomycetota</taxon>
        <taxon>Actinomycetes</taxon>
        <taxon>Propionibacteriales</taxon>
        <taxon>Actinopolymorphaceae</taxon>
        <taxon>Actinopolymorpha</taxon>
    </lineage>
</organism>
<dbReference type="AlphaFoldDB" id="A0A927RAE0"/>
<protein>
    <submittedName>
        <fullName evidence="2">General stress protein 26</fullName>
    </submittedName>
</protein>
<keyword evidence="3" id="KW-1185">Reference proteome</keyword>
<proteinExistence type="predicted"/>
<evidence type="ECO:0000313" key="2">
    <source>
        <dbReference type="EMBL" id="MBE1607504.1"/>
    </source>
</evidence>
<reference evidence="2" key="1">
    <citation type="submission" date="2020-10" db="EMBL/GenBank/DDBJ databases">
        <title>Sequencing the genomes of 1000 actinobacteria strains.</title>
        <authorList>
            <person name="Klenk H.-P."/>
        </authorList>
    </citation>
    <scope>NUCLEOTIDE SEQUENCE</scope>
    <source>
        <strain evidence="2">DSM 45354</strain>
    </source>
</reference>
<gene>
    <name evidence="2" type="ORF">HEB94_004352</name>
</gene>
<dbReference type="EMBL" id="JADBEM010000001">
    <property type="protein sequence ID" value="MBE1607504.1"/>
    <property type="molecule type" value="Genomic_DNA"/>
</dbReference>
<dbReference type="InterPro" id="IPR011576">
    <property type="entry name" value="Pyridox_Oxase_N"/>
</dbReference>
<dbReference type="InterPro" id="IPR012349">
    <property type="entry name" value="Split_barrel_FMN-bd"/>
</dbReference>
<sequence>MNDLATTAPAFVEKAHTIVWGTLATVDRQGRPRTRVVHPMWEWDGTKLVGWIATMLTPVKRAHLDRTPFASLTYFTADSRDDCSAECRAELLSDDASCEETWERFKATPEPVGYDPAIIPMWADGPTSPGFGVIRLEPWRLRILDGIFAITGGEQGRLLTWQEEPARAISSDS</sequence>
<name>A0A927RAE0_9ACTN</name>
<dbReference type="RefSeq" id="WP_192751443.1">
    <property type="nucleotide sequence ID" value="NZ_BAABJL010000197.1"/>
</dbReference>
<feature type="domain" description="Pyridoxamine 5'-phosphate oxidase N-terminal" evidence="1">
    <location>
        <begin position="20"/>
        <end position="142"/>
    </location>
</feature>
<evidence type="ECO:0000313" key="3">
    <source>
        <dbReference type="Proteomes" id="UP000638648"/>
    </source>
</evidence>
<evidence type="ECO:0000259" key="1">
    <source>
        <dbReference type="Pfam" id="PF01243"/>
    </source>
</evidence>
<dbReference type="Proteomes" id="UP000638648">
    <property type="component" value="Unassembled WGS sequence"/>
</dbReference>
<dbReference type="Pfam" id="PF01243">
    <property type="entry name" value="PNPOx_N"/>
    <property type="match status" value="1"/>
</dbReference>
<comment type="caution">
    <text evidence="2">The sequence shown here is derived from an EMBL/GenBank/DDBJ whole genome shotgun (WGS) entry which is preliminary data.</text>
</comment>
<accession>A0A927RAE0</accession>